<dbReference type="Pfam" id="PF23566">
    <property type="entry name" value="RTG2_C"/>
    <property type="match status" value="1"/>
</dbReference>
<sequence>MAGPGTDQLYALVDMGSNGIRFSISSLAPPTTRSLPTVYQSRLGISLYDAQYADGQKVPIPRDTIATILSELKRFKQTSLDFGVPQQPENIRILATEATRNAINSSEFIGDIEKALGEPWKVNILAKEDEGRIGALGVVSSVGGSDGLQGLMMDLGGGSTQITWLIARPGEPMQTTPLGSISFPYGAAAMTRLLEDTSSNSARVGLCSKIVEQFKDAYQQLSLPHELLRKTKSHGLTLYLSGGGFRGWGYLLMSSHRVRPYPIPIINGFSVPVKDFKNTSHVSDLASKSLTDRDKEGLGVFRVSKRRAAQVPAVSFLIDALIEAIPVISEVRFCQGGVREGWLFDTLPSHIRAQDPLVAASARYSHDAQSSKHFTELLIGALPPDCPILDRRAPNTLKDPLLLRAFANLLFLQQGHSREGAAVTALHLLVTGQLASAHGIDHEQRALLSLMLGQRWGGAGNLPAPNNEIRTRLEALLTQQEIWWARYLGVIGTCIGDVYPAGRMRGGMRRIVFEARWGEGLGKKGNMQGVILKLAVAPDGGMDNANGLVTKELVAEVVERLEEIGKKKNRVGGKEYGYGVPVRVDVQR</sequence>
<evidence type="ECO:0000313" key="3">
    <source>
        <dbReference type="EMBL" id="KAK5956784.1"/>
    </source>
</evidence>
<dbReference type="InterPro" id="IPR043129">
    <property type="entry name" value="ATPase_NBD"/>
</dbReference>
<organism evidence="3 4">
    <name type="scientific">Knufia fluminis</name>
    <dbReference type="NCBI Taxonomy" id="191047"/>
    <lineage>
        <taxon>Eukaryota</taxon>
        <taxon>Fungi</taxon>
        <taxon>Dikarya</taxon>
        <taxon>Ascomycota</taxon>
        <taxon>Pezizomycotina</taxon>
        <taxon>Eurotiomycetes</taxon>
        <taxon>Chaetothyriomycetidae</taxon>
        <taxon>Chaetothyriales</taxon>
        <taxon>Trichomeriaceae</taxon>
        <taxon>Knufia</taxon>
    </lineage>
</organism>
<name>A0AAN8EJ16_9EURO</name>
<comment type="caution">
    <text evidence="3">The sequence shown here is derived from an EMBL/GenBank/DDBJ whole genome shotgun (WGS) entry which is preliminary data.</text>
</comment>
<protein>
    <submittedName>
        <fullName evidence="3">Retrograde regulation protein 2</fullName>
    </submittedName>
</protein>
<gene>
    <name evidence="3" type="primary">RTG2_1</name>
    <name evidence="3" type="ORF">OHC33_002272</name>
</gene>
<feature type="domain" description="Ppx/GppA phosphatase N-terminal" evidence="1">
    <location>
        <begin position="35"/>
        <end position="350"/>
    </location>
</feature>
<accession>A0AAN8EJ16</accession>
<dbReference type="Gene3D" id="3.30.420.150">
    <property type="entry name" value="Exopolyphosphatase. Domain 2"/>
    <property type="match status" value="1"/>
</dbReference>
<keyword evidence="4" id="KW-1185">Reference proteome</keyword>
<evidence type="ECO:0000259" key="2">
    <source>
        <dbReference type="Pfam" id="PF23566"/>
    </source>
</evidence>
<dbReference type="InterPro" id="IPR057512">
    <property type="entry name" value="RTG2_C"/>
</dbReference>
<dbReference type="PANTHER" id="PTHR30005:SF0">
    <property type="entry name" value="RETROGRADE REGULATION PROTEIN 2"/>
    <property type="match status" value="1"/>
</dbReference>
<dbReference type="Gene3D" id="3.30.420.40">
    <property type="match status" value="1"/>
</dbReference>
<dbReference type="Pfam" id="PF02541">
    <property type="entry name" value="Ppx-GppA"/>
    <property type="match status" value="1"/>
</dbReference>
<dbReference type="InterPro" id="IPR050273">
    <property type="entry name" value="GppA/Ppx_hydrolase"/>
</dbReference>
<dbReference type="SUPFAM" id="SSF53067">
    <property type="entry name" value="Actin-like ATPase domain"/>
    <property type="match status" value="2"/>
</dbReference>
<proteinExistence type="predicted"/>
<dbReference type="Gene3D" id="1.10.3210.10">
    <property type="entry name" value="Hypothetical protein af1432"/>
    <property type="match status" value="1"/>
</dbReference>
<dbReference type="FunFam" id="3.30.420.40:FF:000191">
    <property type="entry name" value="Retrograde regulation protein 2"/>
    <property type="match status" value="1"/>
</dbReference>
<dbReference type="EMBL" id="JAKLMC020000004">
    <property type="protein sequence ID" value="KAK5956784.1"/>
    <property type="molecule type" value="Genomic_DNA"/>
</dbReference>
<dbReference type="Proteomes" id="UP001316803">
    <property type="component" value="Unassembled WGS sequence"/>
</dbReference>
<feature type="domain" description="RTG2 C-terminal" evidence="2">
    <location>
        <begin position="355"/>
        <end position="587"/>
    </location>
</feature>
<dbReference type="AlphaFoldDB" id="A0AAN8EJ16"/>
<evidence type="ECO:0000313" key="4">
    <source>
        <dbReference type="Proteomes" id="UP001316803"/>
    </source>
</evidence>
<reference evidence="3 4" key="1">
    <citation type="submission" date="2022-12" db="EMBL/GenBank/DDBJ databases">
        <title>Genomic features and morphological characterization of a novel Knufia sp. strain isolated from spacecraft assembly facility.</title>
        <authorList>
            <person name="Teixeira M."/>
            <person name="Chander A.M."/>
            <person name="Stajich J.E."/>
            <person name="Venkateswaran K."/>
        </authorList>
    </citation>
    <scope>NUCLEOTIDE SEQUENCE [LARGE SCALE GENOMIC DNA]</scope>
    <source>
        <strain evidence="3 4">FJI-L2-BK-P2</strain>
    </source>
</reference>
<dbReference type="GO" id="GO:0006357">
    <property type="term" value="P:regulation of transcription by RNA polymerase II"/>
    <property type="evidence" value="ECO:0007669"/>
    <property type="project" value="TreeGrafter"/>
</dbReference>
<evidence type="ECO:0000259" key="1">
    <source>
        <dbReference type="Pfam" id="PF02541"/>
    </source>
</evidence>
<dbReference type="InterPro" id="IPR003695">
    <property type="entry name" value="Ppx_GppA_N"/>
</dbReference>
<dbReference type="PANTHER" id="PTHR30005">
    <property type="entry name" value="EXOPOLYPHOSPHATASE"/>
    <property type="match status" value="1"/>
</dbReference>